<name>A0A4R6U1S9_9BACI</name>
<dbReference type="Pfam" id="PF08241">
    <property type="entry name" value="Methyltransf_11"/>
    <property type="match status" value="1"/>
</dbReference>
<proteinExistence type="predicted"/>
<keyword evidence="2" id="KW-0489">Methyltransferase</keyword>
<keyword evidence="3" id="KW-1185">Reference proteome</keyword>
<dbReference type="SUPFAM" id="SSF53335">
    <property type="entry name" value="S-adenosyl-L-methionine-dependent methyltransferases"/>
    <property type="match status" value="1"/>
</dbReference>
<dbReference type="AlphaFoldDB" id="A0A4R6U1S9"/>
<dbReference type="InterPro" id="IPR013216">
    <property type="entry name" value="Methyltransf_11"/>
</dbReference>
<dbReference type="Gene3D" id="3.40.50.150">
    <property type="entry name" value="Vaccinia Virus protein VP39"/>
    <property type="match status" value="1"/>
</dbReference>
<gene>
    <name evidence="2" type="ORF">EV213_110136</name>
</gene>
<comment type="caution">
    <text evidence="2">The sequence shown here is derived from an EMBL/GenBank/DDBJ whole genome shotgun (WGS) entry which is preliminary data.</text>
</comment>
<dbReference type="InterPro" id="IPR029063">
    <property type="entry name" value="SAM-dependent_MTases_sf"/>
</dbReference>
<keyword evidence="2" id="KW-0808">Transferase</keyword>
<protein>
    <submittedName>
        <fullName evidence="2">Methyltransferase family protein</fullName>
    </submittedName>
</protein>
<sequence>MNHDQVRATFGKHASSYVTSEVHAKGEDLTWLADLLKLTGSETALDVATGGGHTARVLADSGANVTAVDLTPEMLDAAREHLGERDNVQYKVADAQALPFADETFDVVTCRIAAHHFPEPSTFVREVHRVLRSGGRFLLIDNIVPENEPLADWINETETIRDPGHARCLSISEWNELFADAGLTLQHDSAWKKQMVFEPWVNRILDDETIIESITQRFLQATPAVKKGFEIQVENGQPTQFALFAWMVLGKKS</sequence>
<dbReference type="GO" id="GO:0032259">
    <property type="term" value="P:methylation"/>
    <property type="evidence" value="ECO:0007669"/>
    <property type="project" value="UniProtKB-KW"/>
</dbReference>
<evidence type="ECO:0000313" key="2">
    <source>
        <dbReference type="EMBL" id="TDQ38389.1"/>
    </source>
</evidence>
<dbReference type="RefSeq" id="WP_166639303.1">
    <property type="nucleotide sequence ID" value="NZ_SNYJ01000010.1"/>
</dbReference>
<dbReference type="Proteomes" id="UP000295632">
    <property type="component" value="Unassembled WGS sequence"/>
</dbReference>
<accession>A0A4R6U1S9</accession>
<feature type="domain" description="Methyltransferase type 11" evidence="1">
    <location>
        <begin position="45"/>
        <end position="138"/>
    </location>
</feature>
<reference evidence="2 3" key="1">
    <citation type="submission" date="2019-03" db="EMBL/GenBank/DDBJ databases">
        <title>Genomic Encyclopedia of Type Strains, Phase IV (KMG-IV): sequencing the most valuable type-strain genomes for metagenomic binning, comparative biology and taxonomic classification.</title>
        <authorList>
            <person name="Goeker M."/>
        </authorList>
    </citation>
    <scope>NUCLEOTIDE SEQUENCE [LARGE SCALE GENOMIC DNA]</scope>
    <source>
        <strain evidence="2 3">DSM 28697</strain>
    </source>
</reference>
<organism evidence="2 3">
    <name type="scientific">Aureibacillus halotolerans</name>
    <dbReference type="NCBI Taxonomy" id="1508390"/>
    <lineage>
        <taxon>Bacteria</taxon>
        <taxon>Bacillati</taxon>
        <taxon>Bacillota</taxon>
        <taxon>Bacilli</taxon>
        <taxon>Bacillales</taxon>
        <taxon>Bacillaceae</taxon>
        <taxon>Aureibacillus</taxon>
    </lineage>
</organism>
<dbReference type="GO" id="GO:0008757">
    <property type="term" value="F:S-adenosylmethionine-dependent methyltransferase activity"/>
    <property type="evidence" value="ECO:0007669"/>
    <property type="project" value="InterPro"/>
</dbReference>
<dbReference type="CDD" id="cd02440">
    <property type="entry name" value="AdoMet_MTases"/>
    <property type="match status" value="1"/>
</dbReference>
<evidence type="ECO:0000259" key="1">
    <source>
        <dbReference type="Pfam" id="PF08241"/>
    </source>
</evidence>
<evidence type="ECO:0000313" key="3">
    <source>
        <dbReference type="Proteomes" id="UP000295632"/>
    </source>
</evidence>
<dbReference type="PANTHER" id="PTHR43591">
    <property type="entry name" value="METHYLTRANSFERASE"/>
    <property type="match status" value="1"/>
</dbReference>
<dbReference type="PANTHER" id="PTHR43591:SF24">
    <property type="entry name" value="2-METHOXY-6-POLYPRENYL-1,4-BENZOQUINOL METHYLASE, MITOCHONDRIAL"/>
    <property type="match status" value="1"/>
</dbReference>
<dbReference type="EMBL" id="SNYJ01000010">
    <property type="protein sequence ID" value="TDQ38389.1"/>
    <property type="molecule type" value="Genomic_DNA"/>
</dbReference>